<proteinExistence type="predicted"/>
<organism evidence="2 3">
    <name type="scientific">Candidatus Litorirhabdus singularis</name>
    <dbReference type="NCBI Taxonomy" id="2518993"/>
    <lineage>
        <taxon>Bacteria</taxon>
        <taxon>Pseudomonadati</taxon>
        <taxon>Pseudomonadota</taxon>
        <taxon>Gammaproteobacteria</taxon>
        <taxon>Cellvibrionales</taxon>
        <taxon>Halieaceae</taxon>
        <taxon>Candidatus Litorirhabdus</taxon>
    </lineage>
</organism>
<dbReference type="Proteomes" id="UP001143362">
    <property type="component" value="Unassembled WGS sequence"/>
</dbReference>
<dbReference type="RefSeq" id="WP_279246710.1">
    <property type="nucleotide sequence ID" value="NZ_SHNN01000004.1"/>
</dbReference>
<gene>
    <name evidence="2" type="ORF">EYC98_17585</name>
</gene>
<protein>
    <recommendedName>
        <fullName evidence="4">Ysc84 actin-binding domain-containing protein</fullName>
    </recommendedName>
</protein>
<feature type="chain" id="PRO_5046114422" description="Ysc84 actin-binding domain-containing protein" evidence="1">
    <location>
        <begin position="24"/>
        <end position="179"/>
    </location>
</feature>
<evidence type="ECO:0000256" key="1">
    <source>
        <dbReference type="SAM" id="SignalP"/>
    </source>
</evidence>
<sequence length="179" mass="19281">MQISRVLLLASLCLLSAFTQAAAKEVIDAKAEEALMVFEKESPSGAKLVREAAGVLIFPNMIKMSFGPGGEYGEGVLFIDGEPVRYYSTARETMIFAEGATFKAQMLLFMTRESLSSFLASKGYKPGANGRVAMASLDGSGKVKPDVKQAPLIGFSFSDLGMMADETLHGYKFVGISRR</sequence>
<reference evidence="2" key="1">
    <citation type="submission" date="2019-02" db="EMBL/GenBank/DDBJ databases">
        <authorList>
            <person name="Li S.-H."/>
        </authorList>
    </citation>
    <scope>NUCLEOTIDE SEQUENCE</scope>
    <source>
        <strain evidence="2">IMCC14734</strain>
    </source>
</reference>
<keyword evidence="1" id="KW-0732">Signal</keyword>
<accession>A0ABT3TK40</accession>
<name>A0ABT3TK40_9GAMM</name>
<evidence type="ECO:0008006" key="4">
    <source>
        <dbReference type="Google" id="ProtNLM"/>
    </source>
</evidence>
<dbReference type="EMBL" id="SHNN01000004">
    <property type="protein sequence ID" value="MCX2982677.1"/>
    <property type="molecule type" value="Genomic_DNA"/>
</dbReference>
<feature type="signal peptide" evidence="1">
    <location>
        <begin position="1"/>
        <end position="23"/>
    </location>
</feature>
<comment type="caution">
    <text evidence="2">The sequence shown here is derived from an EMBL/GenBank/DDBJ whole genome shotgun (WGS) entry which is preliminary data.</text>
</comment>
<keyword evidence="3" id="KW-1185">Reference proteome</keyword>
<evidence type="ECO:0000313" key="2">
    <source>
        <dbReference type="EMBL" id="MCX2982677.1"/>
    </source>
</evidence>
<evidence type="ECO:0000313" key="3">
    <source>
        <dbReference type="Proteomes" id="UP001143362"/>
    </source>
</evidence>